<name>A0ABQ8WID7_PENCH</name>
<dbReference type="Proteomes" id="UP001220256">
    <property type="component" value="Unassembled WGS sequence"/>
</dbReference>
<protein>
    <recommendedName>
        <fullName evidence="7">Enoyl reductase (ER) domain-containing protein</fullName>
    </recommendedName>
</protein>
<sequence length="382" mass="40593">MKAVIYTGDNKIVIEDRAKPVISEPTDAIVRVLHTTICGTDLHILQGHVPSCTPGRIIGHEGVGIIETLGAAVTNLTVGQMVIISCITSCGTCHYCRKKMPSQCESGGWILGNKIDGTQAEYVRIPHAPLSLHALPESIDQKVAVTLSDTVPTSYECGILNGGIQPGSTVAIIGTGPIGLMILQMARNLFGPSMTAVVGRGAPRLETAKSMGADHTFSMLNGQDAVVSSALAVTKERGFDVVIEAVGTPESFETAQALVGAGGTIASLGVFGESCELRLEKLWNRNICLRTRLIDAISTPDLLKMVDAGGIDPNFLVSHSFAFDDIHNAYESFEASSKHGTLKVVVTMSGLSMNGSSWSPHYVCYIITGCGHKYLYSRTFAK</sequence>
<dbReference type="SUPFAM" id="SSF51735">
    <property type="entry name" value="NAD(P)-binding Rossmann-fold domains"/>
    <property type="match status" value="1"/>
</dbReference>
<dbReference type="Gene3D" id="3.90.180.10">
    <property type="entry name" value="Medium-chain alcohol dehydrogenases, catalytic domain"/>
    <property type="match status" value="1"/>
</dbReference>
<dbReference type="Pfam" id="PF00107">
    <property type="entry name" value="ADH_zinc_N"/>
    <property type="match status" value="1"/>
</dbReference>
<proteinExistence type="inferred from homology"/>
<dbReference type="InterPro" id="IPR002328">
    <property type="entry name" value="ADH_Zn_CS"/>
</dbReference>
<dbReference type="SUPFAM" id="SSF50129">
    <property type="entry name" value="GroES-like"/>
    <property type="match status" value="1"/>
</dbReference>
<dbReference type="PROSITE" id="PS00059">
    <property type="entry name" value="ADH_ZINC"/>
    <property type="match status" value="1"/>
</dbReference>
<dbReference type="InterPro" id="IPR020843">
    <property type="entry name" value="ER"/>
</dbReference>
<gene>
    <name evidence="8" type="ORF">N7505_005521</name>
</gene>
<dbReference type="Gene3D" id="3.40.50.720">
    <property type="entry name" value="NAD(P)-binding Rossmann-like Domain"/>
    <property type="match status" value="1"/>
</dbReference>
<evidence type="ECO:0000256" key="3">
    <source>
        <dbReference type="ARBA" id="ARBA00022723"/>
    </source>
</evidence>
<dbReference type="SMART" id="SM00829">
    <property type="entry name" value="PKS_ER"/>
    <property type="match status" value="1"/>
</dbReference>
<dbReference type="CDD" id="cd08286">
    <property type="entry name" value="FDH_like_ADH2"/>
    <property type="match status" value="1"/>
</dbReference>
<comment type="caution">
    <text evidence="8">The sequence shown here is derived from an EMBL/GenBank/DDBJ whole genome shotgun (WGS) entry which is preliminary data.</text>
</comment>
<evidence type="ECO:0000313" key="8">
    <source>
        <dbReference type="EMBL" id="KAJ5269763.1"/>
    </source>
</evidence>
<accession>A0ABQ8WID7</accession>
<feature type="domain" description="Enoyl reductase (ER)" evidence="7">
    <location>
        <begin position="8"/>
        <end position="346"/>
    </location>
</feature>
<dbReference type="PANTHER" id="PTHR42813">
    <property type="entry name" value="ZINC-TYPE ALCOHOL DEHYDROGENASE-LIKE"/>
    <property type="match status" value="1"/>
</dbReference>
<keyword evidence="5" id="KW-0560">Oxidoreductase</keyword>
<dbReference type="InterPro" id="IPR011032">
    <property type="entry name" value="GroES-like_sf"/>
</dbReference>
<dbReference type="EMBL" id="JAPVEB010000003">
    <property type="protein sequence ID" value="KAJ5269763.1"/>
    <property type="molecule type" value="Genomic_DNA"/>
</dbReference>
<dbReference type="Pfam" id="PF08240">
    <property type="entry name" value="ADH_N"/>
    <property type="match status" value="1"/>
</dbReference>
<reference evidence="8 9" key="1">
    <citation type="journal article" date="2023" name="IMA Fungus">
        <title>Comparative genomic study of the Penicillium genus elucidates a diverse pangenome and 15 lateral gene transfer events.</title>
        <authorList>
            <person name="Petersen C."/>
            <person name="Sorensen T."/>
            <person name="Nielsen M.R."/>
            <person name="Sondergaard T.E."/>
            <person name="Sorensen J.L."/>
            <person name="Fitzpatrick D.A."/>
            <person name="Frisvad J.C."/>
            <person name="Nielsen K.L."/>
        </authorList>
    </citation>
    <scope>NUCLEOTIDE SEQUENCE [LARGE SCALE GENOMIC DNA]</scope>
    <source>
        <strain evidence="8 9">IBT 3361</strain>
    </source>
</reference>
<comment type="cofactor">
    <cofactor evidence="1 6">
        <name>Zn(2+)</name>
        <dbReference type="ChEBI" id="CHEBI:29105"/>
    </cofactor>
</comment>
<evidence type="ECO:0000256" key="2">
    <source>
        <dbReference type="ARBA" id="ARBA00008072"/>
    </source>
</evidence>
<dbReference type="InterPro" id="IPR036291">
    <property type="entry name" value="NAD(P)-bd_dom_sf"/>
</dbReference>
<keyword evidence="3 6" id="KW-0479">Metal-binding</keyword>
<dbReference type="InterPro" id="IPR013149">
    <property type="entry name" value="ADH-like_C"/>
</dbReference>
<evidence type="ECO:0000256" key="4">
    <source>
        <dbReference type="ARBA" id="ARBA00022833"/>
    </source>
</evidence>
<evidence type="ECO:0000256" key="1">
    <source>
        <dbReference type="ARBA" id="ARBA00001947"/>
    </source>
</evidence>
<evidence type="ECO:0000256" key="5">
    <source>
        <dbReference type="ARBA" id="ARBA00023002"/>
    </source>
</evidence>
<dbReference type="InterPro" id="IPR013154">
    <property type="entry name" value="ADH-like_N"/>
</dbReference>
<evidence type="ECO:0000259" key="7">
    <source>
        <dbReference type="SMART" id="SM00829"/>
    </source>
</evidence>
<keyword evidence="9" id="KW-1185">Reference proteome</keyword>
<dbReference type="PANTHER" id="PTHR42813:SF4">
    <property type="entry name" value="NADP-DEPENDENT ISOPROPANOL DEHYDROGENASE"/>
    <property type="match status" value="1"/>
</dbReference>
<evidence type="ECO:0000313" key="9">
    <source>
        <dbReference type="Proteomes" id="UP001220256"/>
    </source>
</evidence>
<evidence type="ECO:0000256" key="6">
    <source>
        <dbReference type="RuleBase" id="RU361277"/>
    </source>
</evidence>
<comment type="similarity">
    <text evidence="2 6">Belongs to the zinc-containing alcohol dehydrogenase family.</text>
</comment>
<keyword evidence="4 6" id="KW-0862">Zinc</keyword>
<organism evidence="8 9">
    <name type="scientific">Penicillium chrysogenum</name>
    <name type="common">Penicillium notatum</name>
    <dbReference type="NCBI Taxonomy" id="5076"/>
    <lineage>
        <taxon>Eukaryota</taxon>
        <taxon>Fungi</taxon>
        <taxon>Dikarya</taxon>
        <taxon>Ascomycota</taxon>
        <taxon>Pezizomycotina</taxon>
        <taxon>Eurotiomycetes</taxon>
        <taxon>Eurotiomycetidae</taxon>
        <taxon>Eurotiales</taxon>
        <taxon>Aspergillaceae</taxon>
        <taxon>Penicillium</taxon>
        <taxon>Penicillium chrysogenum species complex</taxon>
    </lineage>
</organism>